<evidence type="ECO:0000256" key="1">
    <source>
        <dbReference type="ARBA" id="ARBA00006484"/>
    </source>
</evidence>
<dbReference type="GO" id="GO:0016491">
    <property type="term" value="F:oxidoreductase activity"/>
    <property type="evidence" value="ECO:0007669"/>
    <property type="project" value="UniProtKB-KW"/>
</dbReference>
<keyword evidence="5" id="KW-1185">Reference proteome</keyword>
<dbReference type="PANTHER" id="PTHR24320">
    <property type="entry name" value="RETINOL DEHYDROGENASE"/>
    <property type="match status" value="1"/>
</dbReference>
<gene>
    <name evidence="4" type="ORF">BABINDRAFT_130223</name>
</gene>
<keyword evidence="2" id="KW-0521">NADP</keyword>
<dbReference type="STRING" id="984486.A0A1E3QR64"/>
<evidence type="ECO:0000313" key="4">
    <source>
        <dbReference type="EMBL" id="ODQ80206.1"/>
    </source>
</evidence>
<dbReference type="PANTHER" id="PTHR24320:SF236">
    <property type="entry name" value="SHORT-CHAIN DEHYDROGENASE-RELATED"/>
    <property type="match status" value="1"/>
</dbReference>
<dbReference type="InterPro" id="IPR002347">
    <property type="entry name" value="SDR_fam"/>
</dbReference>
<comment type="similarity">
    <text evidence="1">Belongs to the short-chain dehydrogenases/reductases (SDR) family.</text>
</comment>
<dbReference type="RefSeq" id="XP_018985534.1">
    <property type="nucleotide sequence ID" value="XM_019127029.1"/>
</dbReference>
<dbReference type="OrthoDB" id="191139at2759"/>
<organism evidence="4 5">
    <name type="scientific">Babjeviella inositovora NRRL Y-12698</name>
    <dbReference type="NCBI Taxonomy" id="984486"/>
    <lineage>
        <taxon>Eukaryota</taxon>
        <taxon>Fungi</taxon>
        <taxon>Dikarya</taxon>
        <taxon>Ascomycota</taxon>
        <taxon>Saccharomycotina</taxon>
        <taxon>Pichiomycetes</taxon>
        <taxon>Serinales incertae sedis</taxon>
        <taxon>Babjeviella</taxon>
    </lineage>
</organism>
<proteinExistence type="inferred from homology"/>
<dbReference type="PRINTS" id="PR00081">
    <property type="entry name" value="GDHRDH"/>
</dbReference>
<dbReference type="SUPFAM" id="SSF51735">
    <property type="entry name" value="NAD(P)-binding Rossmann-fold domains"/>
    <property type="match status" value="1"/>
</dbReference>
<evidence type="ECO:0000313" key="5">
    <source>
        <dbReference type="Proteomes" id="UP000094336"/>
    </source>
</evidence>
<dbReference type="EMBL" id="KV454430">
    <property type="protein sequence ID" value="ODQ80206.1"/>
    <property type="molecule type" value="Genomic_DNA"/>
</dbReference>
<evidence type="ECO:0000256" key="2">
    <source>
        <dbReference type="ARBA" id="ARBA00022857"/>
    </source>
</evidence>
<evidence type="ECO:0000256" key="3">
    <source>
        <dbReference type="ARBA" id="ARBA00023002"/>
    </source>
</evidence>
<evidence type="ECO:0008006" key="6">
    <source>
        <dbReference type="Google" id="ProtNLM"/>
    </source>
</evidence>
<dbReference type="Gene3D" id="3.40.50.720">
    <property type="entry name" value="NAD(P)-binding Rossmann-like Domain"/>
    <property type="match status" value="1"/>
</dbReference>
<reference evidence="5" key="1">
    <citation type="submission" date="2016-05" db="EMBL/GenBank/DDBJ databases">
        <title>Comparative genomics of biotechnologically important yeasts.</title>
        <authorList>
            <consortium name="DOE Joint Genome Institute"/>
            <person name="Riley R."/>
            <person name="Haridas S."/>
            <person name="Wolfe K.H."/>
            <person name="Lopes M.R."/>
            <person name="Hittinger C.T."/>
            <person name="Goker M."/>
            <person name="Salamov A."/>
            <person name="Wisecaver J."/>
            <person name="Long T.M."/>
            <person name="Aerts A.L."/>
            <person name="Barry K."/>
            <person name="Choi C."/>
            <person name="Clum A."/>
            <person name="Coughlan A.Y."/>
            <person name="Deshpande S."/>
            <person name="Douglass A.P."/>
            <person name="Hanson S.J."/>
            <person name="Klenk H.-P."/>
            <person name="Labutti K."/>
            <person name="Lapidus A."/>
            <person name="Lindquist E."/>
            <person name="Lipzen A."/>
            <person name="Meier-Kolthoff J.P."/>
            <person name="Ohm R.A."/>
            <person name="Otillar R.P."/>
            <person name="Pangilinan J."/>
            <person name="Peng Y."/>
            <person name="Rokas A."/>
            <person name="Rosa C.A."/>
            <person name="Scheuner C."/>
            <person name="Sibirny A.A."/>
            <person name="Slot J.C."/>
            <person name="Stielow J.B."/>
            <person name="Sun H."/>
            <person name="Kurtzman C.P."/>
            <person name="Blackwell M."/>
            <person name="Grigoriev I.V."/>
            <person name="Jeffries T.W."/>
        </authorList>
    </citation>
    <scope>NUCLEOTIDE SEQUENCE [LARGE SCALE GENOMIC DNA]</scope>
    <source>
        <strain evidence="5">NRRL Y-12698</strain>
    </source>
</reference>
<dbReference type="AlphaFoldDB" id="A0A1E3QR64"/>
<accession>A0A1E3QR64</accession>
<dbReference type="GeneID" id="30144883"/>
<sequence length="324" mass="34984">MLLGLSDYAQVSRNFCPPKPSFLPEDYPSLAGKVVIVTGGNSGVGFEAVKLLGAAGAKVYIFSRNEANTLQAIEDAKKAVKDIDVHFVKVDLSDLTTIKPAAEAFLARESRLDIVIHNAGVMVPPVGSTSAQGYELQLGTNVIGPFALQKLLTPVMYETVEKFSTANESRIVWVTSSGHALFSPKHGVNLDNLNDLTAGEMTNYGQSKAGMVITAAQWAKQNPKEASKIVTISVDPGNLETNLLRHLSLFARKLSPYILFPAINGAYSELFAALSPTITTANNGGYIIPWGRVGRIRGDVAESANNEIGEKFYKYLEDETAKYL</sequence>
<dbReference type="Proteomes" id="UP000094336">
    <property type="component" value="Unassembled WGS sequence"/>
</dbReference>
<dbReference type="InterPro" id="IPR036291">
    <property type="entry name" value="NAD(P)-bd_dom_sf"/>
</dbReference>
<protein>
    <recommendedName>
        <fullName evidence="6">NAD(P)-binding protein</fullName>
    </recommendedName>
</protein>
<dbReference type="Pfam" id="PF00106">
    <property type="entry name" value="adh_short"/>
    <property type="match status" value="1"/>
</dbReference>
<keyword evidence="3" id="KW-0560">Oxidoreductase</keyword>
<name>A0A1E3QR64_9ASCO</name>